<reference evidence="7 8" key="1">
    <citation type="submission" date="2020-06" db="EMBL/GenBank/DDBJ databases">
        <title>Oricola thermophila sp. nov. isolated from a tidal sediments.</title>
        <authorList>
            <person name="Kwon K.K."/>
            <person name="Yang S.-H."/>
            <person name="Park M.-J."/>
        </authorList>
    </citation>
    <scope>NUCLEOTIDE SEQUENCE [LARGE SCALE GENOMIC DNA]</scope>
    <source>
        <strain evidence="7 8">MEBiC13590</strain>
    </source>
</reference>
<dbReference type="Gene3D" id="3.40.50.150">
    <property type="entry name" value="Vaccinia Virus protein VP39"/>
    <property type="match status" value="1"/>
</dbReference>
<gene>
    <name evidence="7" type="ORF">HTY61_18280</name>
</gene>
<keyword evidence="3 7" id="KW-0808">Transferase</keyword>
<evidence type="ECO:0000256" key="4">
    <source>
        <dbReference type="ARBA" id="ARBA00047942"/>
    </source>
</evidence>
<name>A0A6N1VH76_9HYPH</name>
<dbReference type="PANTHER" id="PTHR13370">
    <property type="entry name" value="RNA METHYLASE-RELATED"/>
    <property type="match status" value="1"/>
</dbReference>
<comment type="catalytic activity">
    <reaction evidence="4">
        <text>a 2'-deoxyadenosine in DNA + S-adenosyl-L-methionine = an N(6)-methyl-2'-deoxyadenosine in DNA + S-adenosyl-L-homocysteine + H(+)</text>
        <dbReference type="Rhea" id="RHEA:15197"/>
        <dbReference type="Rhea" id="RHEA-COMP:12418"/>
        <dbReference type="Rhea" id="RHEA-COMP:12419"/>
        <dbReference type="ChEBI" id="CHEBI:15378"/>
        <dbReference type="ChEBI" id="CHEBI:57856"/>
        <dbReference type="ChEBI" id="CHEBI:59789"/>
        <dbReference type="ChEBI" id="CHEBI:90615"/>
        <dbReference type="ChEBI" id="CHEBI:90616"/>
        <dbReference type="EC" id="2.1.1.72"/>
    </reaction>
</comment>
<dbReference type="InterPro" id="IPR002052">
    <property type="entry name" value="DNA_methylase_N6_adenine_CS"/>
</dbReference>
<dbReference type="PANTHER" id="PTHR13370:SF3">
    <property type="entry name" value="TRNA (GUANINE(10)-N2)-METHYLTRANSFERASE HOMOLOG"/>
    <property type="match status" value="1"/>
</dbReference>
<keyword evidence="2 7" id="KW-0489">Methyltransferase</keyword>
<dbReference type="GO" id="GO:0032259">
    <property type="term" value="P:methylation"/>
    <property type="evidence" value="ECO:0007669"/>
    <property type="project" value="UniProtKB-KW"/>
</dbReference>
<dbReference type="KEGG" id="orm:HTY61_18280"/>
<dbReference type="PRINTS" id="PR00508">
    <property type="entry name" value="S21N4MTFRASE"/>
</dbReference>
<dbReference type="RefSeq" id="WP_175278152.1">
    <property type="nucleotide sequence ID" value="NZ_CP054836.1"/>
</dbReference>
<dbReference type="PROSITE" id="PS00092">
    <property type="entry name" value="N6_MTASE"/>
    <property type="match status" value="1"/>
</dbReference>
<dbReference type="Pfam" id="PF01555">
    <property type="entry name" value="N6_N4_Mtase"/>
    <property type="match status" value="1"/>
</dbReference>
<dbReference type="EC" id="2.1.1.-" evidence="5"/>
<evidence type="ECO:0000256" key="5">
    <source>
        <dbReference type="RuleBase" id="RU362026"/>
    </source>
</evidence>
<proteinExistence type="inferred from homology"/>
<protein>
    <recommendedName>
        <fullName evidence="5">Methyltransferase</fullName>
        <ecNumber evidence="5">2.1.1.-</ecNumber>
    </recommendedName>
</protein>
<dbReference type="InterPro" id="IPR001091">
    <property type="entry name" value="RM_Methyltransferase"/>
</dbReference>
<sequence>MTIGHETVSLGEHVTIIRGDCCAVLRDMGADSADAVIGDPPYESNMHKAKAGARGGKVASDLEVGRTPRRNARNALKTLDFSSVESIRPKVTPLMVKVSRGWLIAFCTPEGVAPWRDAIEDAEAKYKRACAWVKPDAPPQFNGQGPAMGVEMFVAAWCGKGHSRWNGGGKRGVYTCLTNAPDRDGRHPTEKPVALMREILRDFTNPGDMVLDPFMGSGTTGIACILEGRRFVGVESDPKYFAIARERIEWILDPAGPVDRRRARSVWRAGSGAADGDDLLARLDT</sequence>
<evidence type="ECO:0000256" key="1">
    <source>
        <dbReference type="ARBA" id="ARBA00006594"/>
    </source>
</evidence>
<evidence type="ECO:0000256" key="2">
    <source>
        <dbReference type="ARBA" id="ARBA00022603"/>
    </source>
</evidence>
<dbReference type="InterPro" id="IPR002941">
    <property type="entry name" value="DNA_methylase_N4/N6"/>
</dbReference>
<dbReference type="InterPro" id="IPR029063">
    <property type="entry name" value="SAM-dependent_MTases_sf"/>
</dbReference>
<dbReference type="GO" id="GO:0003677">
    <property type="term" value="F:DNA binding"/>
    <property type="evidence" value="ECO:0007669"/>
    <property type="project" value="InterPro"/>
</dbReference>
<feature type="domain" description="DNA methylase N-4/N-6" evidence="6">
    <location>
        <begin position="179"/>
        <end position="245"/>
    </location>
</feature>
<dbReference type="GO" id="GO:0005737">
    <property type="term" value="C:cytoplasm"/>
    <property type="evidence" value="ECO:0007669"/>
    <property type="project" value="TreeGrafter"/>
</dbReference>
<evidence type="ECO:0000256" key="3">
    <source>
        <dbReference type="ARBA" id="ARBA00022679"/>
    </source>
</evidence>
<dbReference type="GO" id="GO:0008170">
    <property type="term" value="F:N-methyltransferase activity"/>
    <property type="evidence" value="ECO:0007669"/>
    <property type="project" value="InterPro"/>
</dbReference>
<dbReference type="GO" id="GO:0009007">
    <property type="term" value="F:site-specific DNA-methyltransferase (adenine-specific) activity"/>
    <property type="evidence" value="ECO:0007669"/>
    <property type="project" value="UniProtKB-EC"/>
</dbReference>
<dbReference type="EMBL" id="CP054836">
    <property type="protein sequence ID" value="QKV20261.1"/>
    <property type="molecule type" value="Genomic_DNA"/>
</dbReference>
<evidence type="ECO:0000313" key="8">
    <source>
        <dbReference type="Proteomes" id="UP000509367"/>
    </source>
</evidence>
<accession>A0A6N1VH76</accession>
<keyword evidence="8" id="KW-1185">Reference proteome</keyword>
<dbReference type="Proteomes" id="UP000509367">
    <property type="component" value="Chromosome"/>
</dbReference>
<dbReference type="SUPFAM" id="SSF53335">
    <property type="entry name" value="S-adenosyl-L-methionine-dependent methyltransferases"/>
    <property type="match status" value="1"/>
</dbReference>
<comment type="similarity">
    <text evidence="1 5">Belongs to the N(4)/N(6)-methyltransferase family.</text>
</comment>
<dbReference type="AlphaFoldDB" id="A0A6N1VH76"/>
<evidence type="ECO:0000313" key="7">
    <source>
        <dbReference type="EMBL" id="QKV20261.1"/>
    </source>
</evidence>
<dbReference type="REBASE" id="400989">
    <property type="entry name" value="M.Osp13590ORF18280P"/>
</dbReference>
<organism evidence="7 8">
    <name type="scientific">Oricola thermophila</name>
    <dbReference type="NCBI Taxonomy" id="2742145"/>
    <lineage>
        <taxon>Bacteria</taxon>
        <taxon>Pseudomonadati</taxon>
        <taxon>Pseudomonadota</taxon>
        <taxon>Alphaproteobacteria</taxon>
        <taxon>Hyphomicrobiales</taxon>
        <taxon>Ahrensiaceae</taxon>
        <taxon>Oricola</taxon>
    </lineage>
</organism>
<evidence type="ECO:0000259" key="6">
    <source>
        <dbReference type="Pfam" id="PF01555"/>
    </source>
</evidence>